<protein>
    <recommendedName>
        <fullName evidence="4">EamA domain-containing protein</fullName>
    </recommendedName>
</protein>
<evidence type="ECO:0008006" key="4">
    <source>
        <dbReference type="Google" id="ProtNLM"/>
    </source>
</evidence>
<sequence length="284" mass="31830">MNWIIVALIVFISSTLLYLTLRKVRSFNLSDEIQNLSFFLLSAVSLFIYNLFQHFNFRIHLYEILATFLVAVFLWIGNTFLLKSLKTTPNPGLTVLIAKSYLIITTLLSPLLFGSIITVKSVLSIGLILFFLSLILIEKKKIQTSNKTGWLPYACITFVMWGVQALILMSIKGSLLNSSVILMLVSIFYCLIVITEILIKRISFMPVKRYWFWIILISIAAMCSNLFVIIGYRVAPNPGFIDSANAASVAAIAVLAYIFFKDHLTVKKGVGIIGVCVGLILLLV</sequence>
<evidence type="ECO:0000313" key="3">
    <source>
        <dbReference type="Proteomes" id="UP000176923"/>
    </source>
</evidence>
<feature type="transmembrane region" description="Helical" evidence="1">
    <location>
        <begin position="6"/>
        <end position="21"/>
    </location>
</feature>
<evidence type="ECO:0000313" key="2">
    <source>
        <dbReference type="EMBL" id="OGG13305.1"/>
    </source>
</evidence>
<comment type="caution">
    <text evidence="2">The sequence shown here is derived from an EMBL/GenBank/DDBJ whole genome shotgun (WGS) entry which is preliminary data.</text>
</comment>
<feature type="transmembrane region" description="Helical" evidence="1">
    <location>
        <begin position="93"/>
        <end position="113"/>
    </location>
</feature>
<accession>A0A1F5ZLU8</accession>
<name>A0A1F5ZLU8_9BACT</name>
<feature type="transmembrane region" description="Helical" evidence="1">
    <location>
        <begin position="119"/>
        <end position="137"/>
    </location>
</feature>
<feature type="transmembrane region" description="Helical" evidence="1">
    <location>
        <begin position="211"/>
        <end position="234"/>
    </location>
</feature>
<dbReference type="SUPFAM" id="SSF103481">
    <property type="entry name" value="Multidrug resistance efflux transporter EmrE"/>
    <property type="match status" value="1"/>
</dbReference>
<keyword evidence="1" id="KW-0472">Membrane</keyword>
<proteinExistence type="predicted"/>
<organism evidence="2 3">
    <name type="scientific">Candidatus Gottesmanbacteria bacterium RIFCSPHIGHO2_02_FULL_39_11</name>
    <dbReference type="NCBI Taxonomy" id="1798382"/>
    <lineage>
        <taxon>Bacteria</taxon>
        <taxon>Candidatus Gottesmaniibacteriota</taxon>
    </lineage>
</organism>
<dbReference type="AlphaFoldDB" id="A0A1F5ZLU8"/>
<keyword evidence="1" id="KW-1133">Transmembrane helix</keyword>
<feature type="transmembrane region" description="Helical" evidence="1">
    <location>
        <begin position="64"/>
        <end position="81"/>
    </location>
</feature>
<keyword evidence="1" id="KW-0812">Transmembrane</keyword>
<feature type="transmembrane region" description="Helical" evidence="1">
    <location>
        <begin position="33"/>
        <end position="52"/>
    </location>
</feature>
<dbReference type="InterPro" id="IPR037185">
    <property type="entry name" value="EmrE-like"/>
</dbReference>
<evidence type="ECO:0000256" key="1">
    <source>
        <dbReference type="SAM" id="Phobius"/>
    </source>
</evidence>
<feature type="transmembrane region" description="Helical" evidence="1">
    <location>
        <begin position="175"/>
        <end position="199"/>
    </location>
</feature>
<gene>
    <name evidence="2" type="ORF">A3D77_05610</name>
</gene>
<feature type="transmembrane region" description="Helical" evidence="1">
    <location>
        <begin position="149"/>
        <end position="169"/>
    </location>
</feature>
<dbReference type="Proteomes" id="UP000176923">
    <property type="component" value="Unassembled WGS sequence"/>
</dbReference>
<dbReference type="EMBL" id="MFJL01000038">
    <property type="protein sequence ID" value="OGG13305.1"/>
    <property type="molecule type" value="Genomic_DNA"/>
</dbReference>
<reference evidence="2 3" key="1">
    <citation type="journal article" date="2016" name="Nat. Commun.">
        <title>Thousands of microbial genomes shed light on interconnected biogeochemical processes in an aquifer system.</title>
        <authorList>
            <person name="Anantharaman K."/>
            <person name="Brown C.T."/>
            <person name="Hug L.A."/>
            <person name="Sharon I."/>
            <person name="Castelle C.J."/>
            <person name="Probst A.J."/>
            <person name="Thomas B.C."/>
            <person name="Singh A."/>
            <person name="Wilkins M.J."/>
            <person name="Karaoz U."/>
            <person name="Brodie E.L."/>
            <person name="Williams K.H."/>
            <person name="Hubbard S.S."/>
            <person name="Banfield J.F."/>
        </authorList>
    </citation>
    <scope>NUCLEOTIDE SEQUENCE [LARGE SCALE GENOMIC DNA]</scope>
</reference>
<feature type="transmembrane region" description="Helical" evidence="1">
    <location>
        <begin position="240"/>
        <end position="259"/>
    </location>
</feature>